<dbReference type="AlphaFoldDB" id="A0A1F5NUZ9"/>
<evidence type="ECO:0000313" key="2">
    <source>
        <dbReference type="EMBL" id="OGE81489.1"/>
    </source>
</evidence>
<comment type="caution">
    <text evidence="2">The sequence shown here is derived from an EMBL/GenBank/DDBJ whole genome shotgun (WGS) entry which is preliminary data.</text>
</comment>
<organism evidence="2 3">
    <name type="scientific">Candidatus Doudnabacteria bacterium RIFCSPHIGHO2_01_FULL_46_24</name>
    <dbReference type="NCBI Taxonomy" id="1817825"/>
    <lineage>
        <taxon>Bacteria</taxon>
        <taxon>Candidatus Doudnaibacteriota</taxon>
    </lineage>
</organism>
<dbReference type="InterPro" id="IPR037914">
    <property type="entry name" value="SpoVT-AbrB_sf"/>
</dbReference>
<dbReference type="EMBL" id="MFEL01000008">
    <property type="protein sequence ID" value="OGE81489.1"/>
    <property type="molecule type" value="Genomic_DNA"/>
</dbReference>
<dbReference type="Proteomes" id="UP000178892">
    <property type="component" value="Unassembled WGS sequence"/>
</dbReference>
<proteinExistence type="predicted"/>
<accession>A0A1F5NUZ9</accession>
<protein>
    <recommendedName>
        <fullName evidence="1">SpoVT-AbrB domain-containing protein</fullName>
    </recommendedName>
</protein>
<evidence type="ECO:0000259" key="1">
    <source>
        <dbReference type="Pfam" id="PF04014"/>
    </source>
</evidence>
<gene>
    <name evidence="2" type="ORF">A2720_03030</name>
</gene>
<dbReference type="InterPro" id="IPR007159">
    <property type="entry name" value="SpoVT-AbrB_dom"/>
</dbReference>
<feature type="domain" description="SpoVT-AbrB" evidence="1">
    <location>
        <begin position="14"/>
        <end position="55"/>
    </location>
</feature>
<reference evidence="2 3" key="1">
    <citation type="journal article" date="2016" name="Nat. Commun.">
        <title>Thousands of microbial genomes shed light on interconnected biogeochemical processes in an aquifer system.</title>
        <authorList>
            <person name="Anantharaman K."/>
            <person name="Brown C.T."/>
            <person name="Hug L.A."/>
            <person name="Sharon I."/>
            <person name="Castelle C.J."/>
            <person name="Probst A.J."/>
            <person name="Thomas B.C."/>
            <person name="Singh A."/>
            <person name="Wilkins M.J."/>
            <person name="Karaoz U."/>
            <person name="Brodie E.L."/>
            <person name="Williams K.H."/>
            <person name="Hubbard S.S."/>
            <person name="Banfield J.F."/>
        </authorList>
    </citation>
    <scope>NUCLEOTIDE SEQUENCE [LARGE SCALE GENOMIC DNA]</scope>
</reference>
<sequence length="62" mass="7011">MAKAKAKKAVQHLIRLGSRSLAIVLPPSIVRSLGWKQRQRVVAKRVARGILIKDAKTKRRKK</sequence>
<name>A0A1F5NUZ9_9BACT</name>
<dbReference type="STRING" id="1817825.A2720_03030"/>
<dbReference type="Pfam" id="PF04014">
    <property type="entry name" value="MazE_antitoxin"/>
    <property type="match status" value="1"/>
</dbReference>
<dbReference type="SUPFAM" id="SSF89447">
    <property type="entry name" value="AbrB/MazE/MraZ-like"/>
    <property type="match status" value="1"/>
</dbReference>
<dbReference type="GO" id="GO:0003677">
    <property type="term" value="F:DNA binding"/>
    <property type="evidence" value="ECO:0007669"/>
    <property type="project" value="InterPro"/>
</dbReference>
<evidence type="ECO:0000313" key="3">
    <source>
        <dbReference type="Proteomes" id="UP000178892"/>
    </source>
</evidence>